<proteinExistence type="predicted"/>
<dbReference type="Pfam" id="PF00589">
    <property type="entry name" value="Phage_integrase"/>
    <property type="match status" value="1"/>
</dbReference>
<protein>
    <recommendedName>
        <fullName evidence="2">Tyr recombinase domain-containing protein</fullName>
    </recommendedName>
</protein>
<dbReference type="Gene3D" id="1.10.443.10">
    <property type="entry name" value="Intergrase catalytic core"/>
    <property type="match status" value="1"/>
</dbReference>
<dbReference type="PROSITE" id="PS51898">
    <property type="entry name" value="TYR_RECOMBINASE"/>
    <property type="match status" value="1"/>
</dbReference>
<sequence>TIDKEPKILKEHKKRMIEEGNYAKDKSVFCSQNGKKYIYPRNFNRKYYQLRGKAGIDKDINLHALRHTFATLMLEAGVSLKIVQELLGHKRLSTTADIYTHVLDAQKKRPWKKSRDTWPKRSIY</sequence>
<dbReference type="PANTHER" id="PTHR30349:SF91">
    <property type="entry name" value="INTA PROTEIN"/>
    <property type="match status" value="1"/>
</dbReference>
<organism evidence="3 4">
    <name type="scientific">Caldanaerobacter subterraneus</name>
    <dbReference type="NCBI Taxonomy" id="911092"/>
    <lineage>
        <taxon>Bacteria</taxon>
        <taxon>Bacillati</taxon>
        <taxon>Bacillota</taxon>
        <taxon>Clostridia</taxon>
        <taxon>Thermoanaerobacterales</taxon>
        <taxon>Thermoanaerobacteraceae</taxon>
        <taxon>Caldanaerobacter</taxon>
    </lineage>
</organism>
<dbReference type="GO" id="GO:0006310">
    <property type="term" value="P:DNA recombination"/>
    <property type="evidence" value="ECO:0007669"/>
    <property type="project" value="UniProtKB-KW"/>
</dbReference>
<dbReference type="Proteomes" id="UP000264445">
    <property type="component" value="Unassembled WGS sequence"/>
</dbReference>
<dbReference type="InterPro" id="IPR050090">
    <property type="entry name" value="Tyrosine_recombinase_XerCD"/>
</dbReference>
<dbReference type="RefSeq" id="WP_278429366.1">
    <property type="nucleotide sequence ID" value="NZ_DOLB01000137.1"/>
</dbReference>
<evidence type="ECO:0000313" key="3">
    <source>
        <dbReference type="EMBL" id="HBT49963.1"/>
    </source>
</evidence>
<dbReference type="InterPro" id="IPR011010">
    <property type="entry name" value="DNA_brk_join_enz"/>
</dbReference>
<dbReference type="SUPFAM" id="SSF56349">
    <property type="entry name" value="DNA breaking-rejoining enzymes"/>
    <property type="match status" value="1"/>
</dbReference>
<dbReference type="GO" id="GO:0003677">
    <property type="term" value="F:DNA binding"/>
    <property type="evidence" value="ECO:0007669"/>
    <property type="project" value="InterPro"/>
</dbReference>
<reference evidence="3 4" key="1">
    <citation type="journal article" date="2018" name="Nat. Biotechnol.">
        <title>A standardized bacterial taxonomy based on genome phylogeny substantially revises the tree of life.</title>
        <authorList>
            <person name="Parks D.H."/>
            <person name="Chuvochina M."/>
            <person name="Waite D.W."/>
            <person name="Rinke C."/>
            <person name="Skarshewski A."/>
            <person name="Chaumeil P.A."/>
            <person name="Hugenholtz P."/>
        </authorList>
    </citation>
    <scope>NUCLEOTIDE SEQUENCE [LARGE SCALE GENOMIC DNA]</scope>
    <source>
        <strain evidence="3">UBA12544</strain>
    </source>
</reference>
<dbReference type="AlphaFoldDB" id="A0A357VNK9"/>
<evidence type="ECO:0000313" key="4">
    <source>
        <dbReference type="Proteomes" id="UP000264445"/>
    </source>
</evidence>
<dbReference type="GO" id="GO:0015074">
    <property type="term" value="P:DNA integration"/>
    <property type="evidence" value="ECO:0007669"/>
    <property type="project" value="InterPro"/>
</dbReference>
<dbReference type="EMBL" id="DOLB01000137">
    <property type="protein sequence ID" value="HBT49963.1"/>
    <property type="molecule type" value="Genomic_DNA"/>
</dbReference>
<accession>A0A357VNK9</accession>
<feature type="domain" description="Tyr recombinase" evidence="2">
    <location>
        <begin position="1"/>
        <end position="112"/>
    </location>
</feature>
<keyword evidence="1" id="KW-0233">DNA recombination</keyword>
<comment type="caution">
    <text evidence="3">The sequence shown here is derived from an EMBL/GenBank/DDBJ whole genome shotgun (WGS) entry which is preliminary data.</text>
</comment>
<feature type="non-terminal residue" evidence="3">
    <location>
        <position position="1"/>
    </location>
</feature>
<dbReference type="InterPro" id="IPR013762">
    <property type="entry name" value="Integrase-like_cat_sf"/>
</dbReference>
<dbReference type="PANTHER" id="PTHR30349">
    <property type="entry name" value="PHAGE INTEGRASE-RELATED"/>
    <property type="match status" value="1"/>
</dbReference>
<gene>
    <name evidence="3" type="ORF">DEA61_09205</name>
</gene>
<evidence type="ECO:0000256" key="1">
    <source>
        <dbReference type="ARBA" id="ARBA00023172"/>
    </source>
</evidence>
<dbReference type="InterPro" id="IPR002104">
    <property type="entry name" value="Integrase_catalytic"/>
</dbReference>
<evidence type="ECO:0000259" key="2">
    <source>
        <dbReference type="PROSITE" id="PS51898"/>
    </source>
</evidence>
<name>A0A357VNK9_9THEO</name>